<reference evidence="1 2" key="1">
    <citation type="submission" date="2019-08" db="EMBL/GenBank/DDBJ databases">
        <title>Archangium and Cystobacter genomes.</title>
        <authorList>
            <person name="Chen I.-C.K."/>
            <person name="Wielgoss S."/>
        </authorList>
    </citation>
    <scope>NUCLEOTIDE SEQUENCE [LARGE SCALE GENOMIC DNA]</scope>
    <source>
        <strain evidence="1 2">Cbm 6</strain>
    </source>
</reference>
<gene>
    <name evidence="1" type="ORF">F0U60_12620</name>
</gene>
<dbReference type="Proteomes" id="UP001611383">
    <property type="component" value="Chromosome"/>
</dbReference>
<dbReference type="RefSeq" id="WP_395818467.1">
    <property type="nucleotide sequence ID" value="NZ_CP043494.1"/>
</dbReference>
<accession>A0ABY9WT22</accession>
<name>A0ABY9WT22_9BACT</name>
<dbReference type="EMBL" id="CP043494">
    <property type="protein sequence ID" value="WNG44842.1"/>
    <property type="molecule type" value="Genomic_DNA"/>
</dbReference>
<proteinExistence type="predicted"/>
<protein>
    <submittedName>
        <fullName evidence="1">Uncharacterized protein</fullName>
    </submittedName>
</protein>
<evidence type="ECO:0000313" key="2">
    <source>
        <dbReference type="Proteomes" id="UP001611383"/>
    </source>
</evidence>
<keyword evidence="2" id="KW-1185">Reference proteome</keyword>
<evidence type="ECO:0000313" key="1">
    <source>
        <dbReference type="EMBL" id="WNG44842.1"/>
    </source>
</evidence>
<sequence>MARNLWKWGRMGGVLVLLAGHAYEKPTSIAFTAAYSDSDDASGQQTLVATSQLKWGVPASFGVLSFVEGGRRHYPPLEEALKGGNLQIEIRRLKGDNLFDKE</sequence>
<organism evidence="1 2">
    <name type="scientific">Archangium minus</name>
    <dbReference type="NCBI Taxonomy" id="83450"/>
    <lineage>
        <taxon>Bacteria</taxon>
        <taxon>Pseudomonadati</taxon>
        <taxon>Myxococcota</taxon>
        <taxon>Myxococcia</taxon>
        <taxon>Myxococcales</taxon>
        <taxon>Cystobacterineae</taxon>
        <taxon>Archangiaceae</taxon>
        <taxon>Archangium</taxon>
    </lineage>
</organism>